<dbReference type="Proteomes" id="UP000663868">
    <property type="component" value="Unassembled WGS sequence"/>
</dbReference>
<feature type="transmembrane region" description="Helical" evidence="1">
    <location>
        <begin position="12"/>
        <end position="32"/>
    </location>
</feature>
<keyword evidence="1" id="KW-1133">Transmembrane helix</keyword>
<evidence type="ECO:0000313" key="2">
    <source>
        <dbReference type="EMBL" id="CAF0988387.1"/>
    </source>
</evidence>
<dbReference type="EMBL" id="CAJNOE010000155">
    <property type="protein sequence ID" value="CAF0988387.1"/>
    <property type="molecule type" value="Genomic_DNA"/>
</dbReference>
<sequence length="102" mass="11697">MERRRIDLTHYLIYACLKFTVATIAHVNLYTISKWNSLYWRKSLVLTPDEEHEIGHCQLSRLLSQHAVTKCLSITHLAAPNNNPVCSTLTDPDEAEQFVSKS</sequence>
<evidence type="ECO:0000313" key="3">
    <source>
        <dbReference type="EMBL" id="CAF4213716.1"/>
    </source>
</evidence>
<gene>
    <name evidence="2" type="ORF">IZO911_LOCUS16965</name>
    <name evidence="3" type="ORF">KXQ929_LOCUS40802</name>
</gene>
<proteinExistence type="predicted"/>
<dbReference type="EMBL" id="CAJOBB010008713">
    <property type="protein sequence ID" value="CAF4213716.1"/>
    <property type="molecule type" value="Genomic_DNA"/>
</dbReference>
<organism evidence="2 4">
    <name type="scientific">Adineta steineri</name>
    <dbReference type="NCBI Taxonomy" id="433720"/>
    <lineage>
        <taxon>Eukaryota</taxon>
        <taxon>Metazoa</taxon>
        <taxon>Spiralia</taxon>
        <taxon>Gnathifera</taxon>
        <taxon>Rotifera</taxon>
        <taxon>Eurotatoria</taxon>
        <taxon>Bdelloidea</taxon>
        <taxon>Adinetida</taxon>
        <taxon>Adinetidae</taxon>
        <taxon>Adineta</taxon>
    </lineage>
</organism>
<comment type="caution">
    <text evidence="2">The sequence shown here is derived from an EMBL/GenBank/DDBJ whole genome shotgun (WGS) entry which is preliminary data.</text>
</comment>
<reference evidence="2" key="1">
    <citation type="submission" date="2021-02" db="EMBL/GenBank/DDBJ databases">
        <authorList>
            <person name="Nowell W R."/>
        </authorList>
    </citation>
    <scope>NUCLEOTIDE SEQUENCE</scope>
</reference>
<evidence type="ECO:0000313" key="4">
    <source>
        <dbReference type="Proteomes" id="UP000663860"/>
    </source>
</evidence>
<dbReference type="Proteomes" id="UP000663860">
    <property type="component" value="Unassembled WGS sequence"/>
</dbReference>
<protein>
    <submittedName>
        <fullName evidence="2">Uncharacterized protein</fullName>
    </submittedName>
</protein>
<name>A0A814G0P1_9BILA</name>
<keyword evidence="1" id="KW-0472">Membrane</keyword>
<evidence type="ECO:0000256" key="1">
    <source>
        <dbReference type="SAM" id="Phobius"/>
    </source>
</evidence>
<accession>A0A814G0P1</accession>
<dbReference type="AlphaFoldDB" id="A0A814G0P1"/>
<keyword evidence="1" id="KW-0812">Transmembrane</keyword>